<protein>
    <recommendedName>
        <fullName evidence="3">Leucine rich repeat protein</fullName>
    </recommendedName>
</protein>
<evidence type="ECO:0000313" key="1">
    <source>
        <dbReference type="EMBL" id="RGX96444.1"/>
    </source>
</evidence>
<accession>A0AA92WEN0</accession>
<evidence type="ECO:0008006" key="3">
    <source>
        <dbReference type="Google" id="ProtNLM"/>
    </source>
</evidence>
<organism evidence="1 2">
    <name type="scientific">Segatella copri</name>
    <dbReference type="NCBI Taxonomy" id="165179"/>
    <lineage>
        <taxon>Bacteria</taxon>
        <taxon>Pseudomonadati</taxon>
        <taxon>Bacteroidota</taxon>
        <taxon>Bacteroidia</taxon>
        <taxon>Bacteroidales</taxon>
        <taxon>Prevotellaceae</taxon>
        <taxon>Segatella</taxon>
    </lineage>
</organism>
<proteinExistence type="predicted"/>
<dbReference type="Gene3D" id="3.80.10.10">
    <property type="entry name" value="Ribonuclease Inhibitor"/>
    <property type="match status" value="1"/>
</dbReference>
<name>A0AA92WEN0_9BACT</name>
<dbReference type="Proteomes" id="UP000285604">
    <property type="component" value="Unassembled WGS sequence"/>
</dbReference>
<comment type="caution">
    <text evidence="1">The sequence shown here is derived from an EMBL/GenBank/DDBJ whole genome shotgun (WGS) entry which is preliminary data.</text>
</comment>
<dbReference type="AlphaFoldDB" id="A0AA92WEN0"/>
<sequence length="74" mass="8274">MYETINKIYLTISEKQTPKNSIGICFQSCFNLKSIQFPPSLRTIGNHAFQSCSNLESISLPGLTTIAESTFDVR</sequence>
<reference evidence="1 2" key="1">
    <citation type="submission" date="2018-08" db="EMBL/GenBank/DDBJ databases">
        <title>A genome reference for cultivated species of the human gut microbiota.</title>
        <authorList>
            <person name="Zou Y."/>
            <person name="Xue W."/>
            <person name="Luo G."/>
        </authorList>
    </citation>
    <scope>NUCLEOTIDE SEQUENCE [LARGE SCALE GENOMIC DNA]</scope>
    <source>
        <strain evidence="1 2">OF03-3</strain>
    </source>
</reference>
<dbReference type="Pfam" id="PF13306">
    <property type="entry name" value="LRR_5"/>
    <property type="match status" value="1"/>
</dbReference>
<dbReference type="InterPro" id="IPR026906">
    <property type="entry name" value="LRR_5"/>
</dbReference>
<evidence type="ECO:0000313" key="2">
    <source>
        <dbReference type="Proteomes" id="UP000285604"/>
    </source>
</evidence>
<dbReference type="EMBL" id="QSCI01000015">
    <property type="protein sequence ID" value="RGX96444.1"/>
    <property type="molecule type" value="Genomic_DNA"/>
</dbReference>
<gene>
    <name evidence="1" type="ORF">DXA63_05470</name>
</gene>
<dbReference type="InterPro" id="IPR032675">
    <property type="entry name" value="LRR_dom_sf"/>
</dbReference>
<dbReference type="SUPFAM" id="SSF52058">
    <property type="entry name" value="L domain-like"/>
    <property type="match status" value="1"/>
</dbReference>